<evidence type="ECO:0000259" key="11">
    <source>
        <dbReference type="Pfam" id="PF03033"/>
    </source>
</evidence>
<gene>
    <name evidence="10 13" type="primary">murG</name>
    <name evidence="14" type="ORF">DLJ48_00085</name>
    <name evidence="13" type="ORF">EVC35_02575</name>
</gene>
<name>A0AAJ1RDF6_9LACO</name>
<protein>
    <recommendedName>
        <fullName evidence="10">UDP-N-acetylglucosamine--N-acetylmuramyl-(pentapeptide) pyrophosphoryl-undecaprenol N-acetylglucosamine transferase</fullName>
        <ecNumber evidence="10">2.4.1.227</ecNumber>
    </recommendedName>
    <alternativeName>
        <fullName evidence="10">Undecaprenyl-PP-MurNAc-pentapeptide-UDPGlcNAc GlcNAc transferase</fullName>
    </alternativeName>
</protein>
<feature type="binding site" evidence="10">
    <location>
        <position position="195"/>
    </location>
    <ligand>
        <name>UDP-N-acetyl-alpha-D-glucosamine</name>
        <dbReference type="ChEBI" id="CHEBI:57705"/>
    </ligand>
</feature>
<dbReference type="PANTHER" id="PTHR21015">
    <property type="entry name" value="UDP-N-ACETYLGLUCOSAMINE--N-ACETYLMURAMYL-(PENTAPEPTIDE) PYROPHOSPHORYL-UNDECAPRENOL N-ACETYLGLUCOSAMINE TRANSFERASE 1"/>
    <property type="match status" value="1"/>
</dbReference>
<dbReference type="NCBIfam" id="TIGR01133">
    <property type="entry name" value="murG"/>
    <property type="match status" value="1"/>
</dbReference>
<evidence type="ECO:0000256" key="9">
    <source>
        <dbReference type="ARBA" id="ARBA00023316"/>
    </source>
</evidence>
<dbReference type="Pfam" id="PF04101">
    <property type="entry name" value="Glyco_tran_28_C"/>
    <property type="match status" value="1"/>
</dbReference>
<dbReference type="GO" id="GO:0009252">
    <property type="term" value="P:peptidoglycan biosynthetic process"/>
    <property type="evidence" value="ECO:0007669"/>
    <property type="project" value="UniProtKB-UniRule"/>
</dbReference>
<dbReference type="CDD" id="cd03785">
    <property type="entry name" value="GT28_MurG"/>
    <property type="match status" value="1"/>
</dbReference>
<evidence type="ECO:0000259" key="12">
    <source>
        <dbReference type="Pfam" id="PF04101"/>
    </source>
</evidence>
<reference evidence="14" key="3">
    <citation type="submission" date="2020-01" db="EMBL/GenBank/DDBJ databases">
        <authorList>
            <person name="Cousin F.J."/>
            <person name="Le Guellec R."/>
            <person name="Cretenet M."/>
        </authorList>
    </citation>
    <scope>NUCLEOTIDE SEQUENCE</scope>
    <source>
        <strain evidence="14">UCMA 15228</strain>
    </source>
</reference>
<keyword evidence="4 10" id="KW-0808">Transferase</keyword>
<dbReference type="Proteomes" id="UP001167919">
    <property type="component" value="Unassembled WGS sequence"/>
</dbReference>
<dbReference type="InterPro" id="IPR007235">
    <property type="entry name" value="Glyco_trans_28_C"/>
</dbReference>
<dbReference type="AlphaFoldDB" id="A0AAJ1RDF6"/>
<feature type="binding site" evidence="10">
    <location>
        <position position="297"/>
    </location>
    <ligand>
        <name>UDP-N-acetyl-alpha-D-glucosamine</name>
        <dbReference type="ChEBI" id="CHEBI:57705"/>
    </ligand>
</feature>
<comment type="pathway">
    <text evidence="10">Cell wall biogenesis; peptidoglycan biosynthesis.</text>
</comment>
<dbReference type="EMBL" id="CP029684">
    <property type="protein sequence ID" value="QAS69045.1"/>
    <property type="molecule type" value="Genomic_DNA"/>
</dbReference>
<dbReference type="SUPFAM" id="SSF53756">
    <property type="entry name" value="UDP-Glycosyltransferase/glycogen phosphorylase"/>
    <property type="match status" value="1"/>
</dbReference>
<evidence type="ECO:0000256" key="4">
    <source>
        <dbReference type="ARBA" id="ARBA00022679"/>
    </source>
</evidence>
<dbReference type="PANTHER" id="PTHR21015:SF22">
    <property type="entry name" value="GLYCOSYLTRANSFERASE"/>
    <property type="match status" value="1"/>
</dbReference>
<dbReference type="Pfam" id="PF03033">
    <property type="entry name" value="Glyco_transf_28"/>
    <property type="match status" value="1"/>
</dbReference>
<comment type="catalytic activity">
    <reaction evidence="10">
        <text>Mur2Ac(oyl-L-Ala-gamma-D-Glu-L-Lys-D-Ala-D-Ala)-di-trans,octa-cis-undecaprenyl diphosphate + UDP-N-acetyl-alpha-D-glucosamine = beta-D-GlcNAc-(1-&gt;4)-Mur2Ac(oyl-L-Ala-gamma-D-Glu-L-Lys-D-Ala-D-Ala)-di-trans,octa-cis-undecaprenyl diphosphate + UDP + H(+)</text>
        <dbReference type="Rhea" id="RHEA:23192"/>
        <dbReference type="ChEBI" id="CHEBI:15378"/>
        <dbReference type="ChEBI" id="CHEBI:57705"/>
        <dbReference type="ChEBI" id="CHEBI:58223"/>
        <dbReference type="ChEBI" id="CHEBI:60032"/>
        <dbReference type="ChEBI" id="CHEBI:60033"/>
        <dbReference type="EC" id="2.4.1.227"/>
    </reaction>
</comment>
<dbReference type="RefSeq" id="WP_128684807.1">
    <property type="nucleotide sequence ID" value="NZ_CP029684.2"/>
</dbReference>
<comment type="similarity">
    <text evidence="10">Belongs to the glycosyltransferase 28 family. MurG subfamily.</text>
</comment>
<evidence type="ECO:0000256" key="10">
    <source>
        <dbReference type="HAMAP-Rule" id="MF_00033"/>
    </source>
</evidence>
<feature type="binding site" evidence="10">
    <location>
        <begin position="10"/>
        <end position="12"/>
    </location>
    <ligand>
        <name>UDP-N-acetyl-alpha-D-glucosamine</name>
        <dbReference type="ChEBI" id="CHEBI:57705"/>
    </ligand>
</feature>
<keyword evidence="6 10" id="KW-0573">Peptidoglycan synthesis</keyword>
<comment type="caution">
    <text evidence="10">Lacks conserved residue(s) required for the propagation of feature annotation.</text>
</comment>
<comment type="function">
    <text evidence="10">Cell wall formation. Catalyzes the transfer of a GlcNAc subunit on undecaprenyl-pyrophosphoryl-MurNAc-pentapeptide (lipid intermediate I) to form undecaprenyl-pyrophosphoryl-MurNAc-(pentapeptide)GlcNAc (lipid intermediate II).</text>
</comment>
<evidence type="ECO:0000256" key="2">
    <source>
        <dbReference type="ARBA" id="ARBA00022618"/>
    </source>
</evidence>
<evidence type="ECO:0000256" key="3">
    <source>
        <dbReference type="ARBA" id="ARBA00022676"/>
    </source>
</evidence>
<sequence>MRLIVSGGGTGGHIYPALALVESVLKHEPDSQILYVGSYRGLEGSIVPKTGIDFKQLHVQGFSRSLSLTNLKTVNLFLKAVKASKKIISDFKPDIVLGTGGYVSGAVLYAAQRMAVPTVINEQNSIAGMTNKFLSRGAEKIAISFPHAANQFPSGKVILTGNPRGQQVAEQKHDFSLSEFDLDPKKPTVLIFGGSGGALKINSAIVGFAQRFVKQDRLQAIFVTGRKYFDSVSTQLADLHVSSRHFVVLPYLDNMNDVLPKISLLVSRSGATTLAEITALGIPSILVPSPNVTANHQEKNARQLEEIGAAEVIIETELSAAKLYHDMTDILDDPAKLATMAQAAKSLGHPDAADKLYELLTQLIHENQQKKTNA</sequence>
<dbReference type="GO" id="GO:0005975">
    <property type="term" value="P:carbohydrate metabolic process"/>
    <property type="evidence" value="ECO:0007669"/>
    <property type="project" value="InterPro"/>
</dbReference>
<keyword evidence="3 10" id="KW-0328">Glycosyltransferase</keyword>
<keyword evidence="9 10" id="KW-0961">Cell wall biogenesis/degradation</keyword>
<dbReference type="InterPro" id="IPR004276">
    <property type="entry name" value="GlycoTrans_28_N"/>
</dbReference>
<evidence type="ECO:0000313" key="15">
    <source>
        <dbReference type="Proteomes" id="UP000286907"/>
    </source>
</evidence>
<reference evidence="13" key="2">
    <citation type="submission" date="2019-01" db="EMBL/GenBank/DDBJ databases">
        <title>Oenococcus sicerae UCMA17102.</title>
        <authorList>
            <person name="Cousin F.J."/>
            <person name="Le Guellec R."/>
            <person name="Cretenet M."/>
        </authorList>
    </citation>
    <scope>NUCLEOTIDE SEQUENCE</scope>
    <source>
        <strain evidence="13">UCMA17102</strain>
    </source>
</reference>
<evidence type="ECO:0000313" key="14">
    <source>
        <dbReference type="EMBL" id="QAS69045.1"/>
    </source>
</evidence>
<keyword evidence="1 10" id="KW-1003">Cell membrane</keyword>
<evidence type="ECO:0000313" key="16">
    <source>
        <dbReference type="Proteomes" id="UP001167919"/>
    </source>
</evidence>
<accession>A0AAJ1RDF6</accession>
<comment type="subcellular location">
    <subcellularLocation>
        <location evidence="10">Cell membrane</location>
        <topology evidence="10">Peripheral membrane protein</topology>
        <orientation evidence="10">Cytoplasmic side</orientation>
    </subcellularLocation>
</comment>
<evidence type="ECO:0000313" key="13">
    <source>
        <dbReference type="EMBL" id="MDN6899891.1"/>
    </source>
</evidence>
<proteinExistence type="inferred from homology"/>
<feature type="binding site" evidence="10">
    <location>
        <position position="124"/>
    </location>
    <ligand>
        <name>UDP-N-acetyl-alpha-D-glucosamine</name>
        <dbReference type="ChEBI" id="CHEBI:57705"/>
    </ligand>
</feature>
<reference evidence="14 15" key="1">
    <citation type="journal article" date="2019" name="Syst. Appl. Microbiol.">
        <title>Oenococcus sicerae sp. nov., isolated from French cider.</title>
        <authorList>
            <person name="Cousin F.J."/>
            <person name="Le Guellec R."/>
            <person name="Chagnot C."/>
            <person name="Goux D."/>
            <person name="Dalmasso M."/>
            <person name="Laplace J.M."/>
            <person name="Cretenet M."/>
        </authorList>
    </citation>
    <scope>NUCLEOTIDE SEQUENCE [LARGE SCALE GENOMIC DNA]</scope>
    <source>
        <strain evidence="14 15">UCMA 15228</strain>
    </source>
</reference>
<evidence type="ECO:0000256" key="1">
    <source>
        <dbReference type="ARBA" id="ARBA00022475"/>
    </source>
</evidence>
<dbReference type="EC" id="2.4.1.227" evidence="10"/>
<dbReference type="Proteomes" id="UP000286907">
    <property type="component" value="Chromosome"/>
</dbReference>
<evidence type="ECO:0000256" key="6">
    <source>
        <dbReference type="ARBA" id="ARBA00022984"/>
    </source>
</evidence>
<keyword evidence="8 10" id="KW-0131">Cell cycle</keyword>
<dbReference type="GO" id="GO:0005886">
    <property type="term" value="C:plasma membrane"/>
    <property type="evidence" value="ECO:0007669"/>
    <property type="project" value="UniProtKB-SubCell"/>
</dbReference>
<keyword evidence="2 10" id="KW-0132">Cell division</keyword>
<evidence type="ECO:0000256" key="7">
    <source>
        <dbReference type="ARBA" id="ARBA00023136"/>
    </source>
</evidence>
<dbReference type="GO" id="GO:0050511">
    <property type="term" value="F:undecaprenyldiphospho-muramoylpentapeptide beta-N-acetylglucosaminyltransferase activity"/>
    <property type="evidence" value="ECO:0007669"/>
    <property type="project" value="UniProtKB-UniRule"/>
</dbReference>
<dbReference type="GO" id="GO:0071555">
    <property type="term" value="P:cell wall organization"/>
    <property type="evidence" value="ECO:0007669"/>
    <property type="project" value="UniProtKB-KW"/>
</dbReference>
<feature type="domain" description="Glycosyltransferase family 28 N-terminal" evidence="11">
    <location>
        <begin position="4"/>
        <end position="143"/>
    </location>
</feature>
<evidence type="ECO:0000256" key="8">
    <source>
        <dbReference type="ARBA" id="ARBA00023306"/>
    </source>
</evidence>
<dbReference type="GO" id="GO:0051301">
    <property type="term" value="P:cell division"/>
    <property type="evidence" value="ECO:0007669"/>
    <property type="project" value="UniProtKB-KW"/>
</dbReference>
<dbReference type="HAMAP" id="MF_00033">
    <property type="entry name" value="MurG"/>
    <property type="match status" value="1"/>
</dbReference>
<organism evidence="13 16">
    <name type="scientific">Oenococcus sicerae</name>
    <dbReference type="NCBI Taxonomy" id="2203724"/>
    <lineage>
        <taxon>Bacteria</taxon>
        <taxon>Bacillati</taxon>
        <taxon>Bacillota</taxon>
        <taxon>Bacilli</taxon>
        <taxon>Lactobacillales</taxon>
        <taxon>Lactobacillaceae</taxon>
        <taxon>Oenococcus</taxon>
    </lineage>
</organism>
<dbReference type="Gene3D" id="3.40.50.2000">
    <property type="entry name" value="Glycogen Phosphorylase B"/>
    <property type="match status" value="2"/>
</dbReference>
<evidence type="ECO:0000256" key="5">
    <source>
        <dbReference type="ARBA" id="ARBA00022960"/>
    </source>
</evidence>
<keyword evidence="5 10" id="KW-0133">Cell shape</keyword>
<dbReference type="EMBL" id="SDWY01000001">
    <property type="protein sequence ID" value="MDN6899891.1"/>
    <property type="molecule type" value="Genomic_DNA"/>
</dbReference>
<keyword evidence="15" id="KW-1185">Reference proteome</keyword>
<feature type="domain" description="Glycosyl transferase family 28 C-terminal" evidence="12">
    <location>
        <begin position="188"/>
        <end position="355"/>
    </location>
</feature>
<keyword evidence="7 10" id="KW-0472">Membrane</keyword>
<dbReference type="GO" id="GO:0008360">
    <property type="term" value="P:regulation of cell shape"/>
    <property type="evidence" value="ECO:0007669"/>
    <property type="project" value="UniProtKB-KW"/>
</dbReference>
<dbReference type="InterPro" id="IPR006009">
    <property type="entry name" value="GlcNAc_MurG"/>
</dbReference>